<protein>
    <recommendedName>
        <fullName evidence="1">DUF4116 domain-containing protein</fullName>
    </recommendedName>
</protein>
<dbReference type="Pfam" id="PF13475">
    <property type="entry name" value="DUF4116"/>
    <property type="match status" value="5"/>
</dbReference>
<dbReference type="Proteomes" id="UP001642464">
    <property type="component" value="Unassembled WGS sequence"/>
</dbReference>
<evidence type="ECO:0000313" key="3">
    <source>
        <dbReference type="Proteomes" id="UP001642464"/>
    </source>
</evidence>
<feature type="domain" description="DUF4116" evidence="1">
    <location>
        <begin position="58"/>
        <end position="98"/>
    </location>
</feature>
<feature type="domain" description="DUF4116" evidence="1">
    <location>
        <begin position="9"/>
        <end position="55"/>
    </location>
</feature>
<feature type="domain" description="DUF4116" evidence="1">
    <location>
        <begin position="106"/>
        <end position="154"/>
    </location>
</feature>
<sequence length="387" mass="42522">MINRGAFHRKVVLDVVTQYGDLLCYAQPKLQRDREVVLAAVANSSWAVKYVAEELLNDDNFALEMIRANAMTLRMLPERCRHDKDLVLAAVSGDGRCLALSALQDDVDFAREAVCCSAEALQFVPQELKADFSLVLDAVSADGRALRFASSHLRSERCVALAAVRSRAEAMAFAGQELLADRSFVLEALKLQGAALEHVPHFQEDEDLVLAAVASDCSALRFSALRCQRSFVMRAVAAVGSSGLALQFVPESLKSDEEVVWCAVSQDPGALFFAPSFQSDQAFLLRCAHCGALEFADPGGDWAKETPCGSPWQDVFAFRHLSEELRNDREVLLHAAALGEWDFEGDKDFQEEARRLRSASAMVRRHPTSRCGKTCDCFHGCSSLNGL</sequence>
<dbReference type="EMBL" id="CAXAMM010018891">
    <property type="protein sequence ID" value="CAK9044553.1"/>
    <property type="molecule type" value="Genomic_DNA"/>
</dbReference>
<dbReference type="InterPro" id="IPR025197">
    <property type="entry name" value="DUF4116"/>
</dbReference>
<feature type="domain" description="DUF4116" evidence="1">
    <location>
        <begin position="181"/>
        <end position="222"/>
    </location>
</feature>
<evidence type="ECO:0000313" key="2">
    <source>
        <dbReference type="EMBL" id="CAK9044553.1"/>
    </source>
</evidence>
<proteinExistence type="predicted"/>
<feature type="domain" description="DUF4116" evidence="1">
    <location>
        <begin position="230"/>
        <end position="275"/>
    </location>
</feature>
<keyword evidence="3" id="KW-1185">Reference proteome</keyword>
<organism evidence="2 3">
    <name type="scientific">Durusdinium trenchii</name>
    <dbReference type="NCBI Taxonomy" id="1381693"/>
    <lineage>
        <taxon>Eukaryota</taxon>
        <taxon>Sar</taxon>
        <taxon>Alveolata</taxon>
        <taxon>Dinophyceae</taxon>
        <taxon>Suessiales</taxon>
        <taxon>Symbiodiniaceae</taxon>
        <taxon>Durusdinium</taxon>
    </lineage>
</organism>
<comment type="caution">
    <text evidence="2">The sequence shown here is derived from an EMBL/GenBank/DDBJ whole genome shotgun (WGS) entry which is preliminary data.</text>
</comment>
<accession>A0ABP0M0I7</accession>
<reference evidence="2 3" key="1">
    <citation type="submission" date="2024-02" db="EMBL/GenBank/DDBJ databases">
        <authorList>
            <person name="Chen Y."/>
            <person name="Shah S."/>
            <person name="Dougan E. K."/>
            <person name="Thang M."/>
            <person name="Chan C."/>
        </authorList>
    </citation>
    <scope>NUCLEOTIDE SEQUENCE [LARGE SCALE GENOMIC DNA]</scope>
</reference>
<gene>
    <name evidence="2" type="ORF">SCF082_LOCUS25294</name>
</gene>
<name>A0ABP0M0I7_9DINO</name>
<evidence type="ECO:0000259" key="1">
    <source>
        <dbReference type="Pfam" id="PF13475"/>
    </source>
</evidence>